<dbReference type="InterPro" id="IPR000182">
    <property type="entry name" value="GNAT_dom"/>
</dbReference>
<keyword evidence="5" id="KW-0012">Acyltransferase</keyword>
<evidence type="ECO:0000256" key="1">
    <source>
        <dbReference type="ARBA" id="ARBA00009342"/>
    </source>
</evidence>
<keyword evidence="9" id="KW-1185">Reference proteome</keyword>
<dbReference type="EMBL" id="QFXE01000023">
    <property type="protein sequence ID" value="RDH80892.1"/>
    <property type="molecule type" value="Genomic_DNA"/>
</dbReference>
<name>A0A370D7E1_9GAMM</name>
<keyword evidence="2" id="KW-0678">Repressor</keyword>
<keyword evidence="4" id="KW-0808">Transferase</keyword>
<comment type="caution">
    <text evidence="8">The sequence shown here is derived from an EMBL/GenBank/DDBJ whole genome shotgun (WGS) entry which is preliminary data.</text>
</comment>
<dbReference type="GO" id="GO:0016747">
    <property type="term" value="F:acyltransferase activity, transferring groups other than amino-acyl groups"/>
    <property type="evidence" value="ECO:0007669"/>
    <property type="project" value="InterPro"/>
</dbReference>
<dbReference type="Pfam" id="PF13508">
    <property type="entry name" value="Acetyltransf_7"/>
    <property type="match status" value="1"/>
</dbReference>
<dbReference type="PANTHER" id="PTHR36449">
    <property type="entry name" value="ACETYLTRANSFERASE-RELATED"/>
    <property type="match status" value="1"/>
</dbReference>
<evidence type="ECO:0000256" key="6">
    <source>
        <dbReference type="ARBA" id="ARBA00049880"/>
    </source>
</evidence>
<dbReference type="AlphaFoldDB" id="A0A370D7E1"/>
<keyword evidence="3" id="KW-1277">Toxin-antitoxin system</keyword>
<dbReference type="InterPro" id="IPR016181">
    <property type="entry name" value="Acyl_CoA_acyltransferase"/>
</dbReference>
<evidence type="ECO:0000256" key="2">
    <source>
        <dbReference type="ARBA" id="ARBA00022491"/>
    </source>
</evidence>
<evidence type="ECO:0000259" key="7">
    <source>
        <dbReference type="Pfam" id="PF13508"/>
    </source>
</evidence>
<proteinExistence type="inferred from homology"/>
<comment type="catalytic activity">
    <reaction evidence="6">
        <text>glycyl-tRNA(Gly) + acetyl-CoA = N-acetylglycyl-tRNA(Gly) + CoA + H(+)</text>
        <dbReference type="Rhea" id="RHEA:81867"/>
        <dbReference type="Rhea" id="RHEA-COMP:9683"/>
        <dbReference type="Rhea" id="RHEA-COMP:19766"/>
        <dbReference type="ChEBI" id="CHEBI:15378"/>
        <dbReference type="ChEBI" id="CHEBI:57287"/>
        <dbReference type="ChEBI" id="CHEBI:57288"/>
        <dbReference type="ChEBI" id="CHEBI:78522"/>
        <dbReference type="ChEBI" id="CHEBI:232036"/>
    </reaction>
</comment>
<evidence type="ECO:0000313" key="8">
    <source>
        <dbReference type="EMBL" id="RDH80892.1"/>
    </source>
</evidence>
<evidence type="ECO:0000256" key="4">
    <source>
        <dbReference type="ARBA" id="ARBA00022679"/>
    </source>
</evidence>
<protein>
    <submittedName>
        <fullName evidence="8">GNAT family N-acetyltransferase</fullName>
    </submittedName>
</protein>
<evidence type="ECO:0000256" key="3">
    <source>
        <dbReference type="ARBA" id="ARBA00022649"/>
    </source>
</evidence>
<accession>A0A370D7E1</accession>
<dbReference type="CDD" id="cd04301">
    <property type="entry name" value="NAT_SF"/>
    <property type="match status" value="1"/>
</dbReference>
<dbReference type="Gene3D" id="3.40.630.30">
    <property type="match status" value="1"/>
</dbReference>
<dbReference type="PANTHER" id="PTHR36449:SF1">
    <property type="entry name" value="ACETYLTRANSFERASE"/>
    <property type="match status" value="1"/>
</dbReference>
<evidence type="ECO:0000256" key="5">
    <source>
        <dbReference type="ARBA" id="ARBA00023315"/>
    </source>
</evidence>
<comment type="similarity">
    <text evidence="1">Belongs to the acetyltransferase family. GNAT subfamily.</text>
</comment>
<dbReference type="SUPFAM" id="SSF55729">
    <property type="entry name" value="Acyl-CoA N-acyltransferases (Nat)"/>
    <property type="match status" value="1"/>
</dbReference>
<reference evidence="8 9" key="1">
    <citation type="journal article" date="2018" name="ISME J.">
        <title>Endosymbiont genomes yield clues of tubeworm success.</title>
        <authorList>
            <person name="Li Y."/>
            <person name="Liles M.R."/>
            <person name="Halanych K.M."/>
        </authorList>
    </citation>
    <scope>NUCLEOTIDE SEQUENCE [LARGE SCALE GENOMIC DNA]</scope>
    <source>
        <strain evidence="8">A1462</strain>
    </source>
</reference>
<gene>
    <name evidence="8" type="ORF">DIZ78_17685</name>
</gene>
<dbReference type="Proteomes" id="UP000254771">
    <property type="component" value="Unassembled WGS sequence"/>
</dbReference>
<feature type="domain" description="N-acetyltransferase" evidence="7">
    <location>
        <begin position="44"/>
        <end position="145"/>
    </location>
</feature>
<sequence>MGSLKPPEPLTQEHGLDGFKCGQATLDEWLKRRAFKNELAGASRTFVVCDDNQQVIGYYTLATGAVARSDTPGSVRRNMPDPIPVMVLGRLAVDSQHQSKNIGRGLLIDAIRRTLIVSRHAGVRALLVHALSEEAKAWYLKCGFRDSPLRPMTLMLPLSEVEMTEHSEV</sequence>
<evidence type="ECO:0000313" key="9">
    <source>
        <dbReference type="Proteomes" id="UP000254771"/>
    </source>
</evidence>
<organism evidence="8 9">
    <name type="scientific">endosymbiont of Escarpia spicata</name>
    <dbReference type="NCBI Taxonomy" id="2200908"/>
    <lineage>
        <taxon>Bacteria</taxon>
        <taxon>Pseudomonadati</taxon>
        <taxon>Pseudomonadota</taxon>
        <taxon>Gammaproteobacteria</taxon>
        <taxon>sulfur-oxidizing symbionts</taxon>
    </lineage>
</organism>